<sequence length="174" mass="18857">MEELIRRGRVLGCMAFLKAVMGDETGRPAAHHPAQVEMMFEVRVSGPGQEMQVCQMAAQGNRGPRTGHHPSLVQSTEARRRAAYHCGHGVDQGAMRLGISPDSVTPGQESAQASDQTARVVAWQDGDVGREVPEVLGVQCITARPPEQQPPVQQSLPPWRRIRPPVTIQAVTAS</sequence>
<accession>A0A3D8RU28</accession>
<gene>
    <name evidence="2" type="ORF">BP6252_05612</name>
</gene>
<evidence type="ECO:0000256" key="1">
    <source>
        <dbReference type="SAM" id="MobiDB-lite"/>
    </source>
</evidence>
<evidence type="ECO:0000313" key="3">
    <source>
        <dbReference type="Proteomes" id="UP000256645"/>
    </source>
</evidence>
<reference evidence="2 3" key="1">
    <citation type="journal article" date="2018" name="IMA Fungus">
        <title>IMA Genome-F 9: Draft genome sequence of Annulohypoxylon stygium, Aspergillus mulundensis, Berkeleyomyces basicola (syn. Thielaviopsis basicola), Ceratocystis smalleyi, two Cercospora beticola strains, Coleophoma cylindrospora, Fusarium fracticaudum, Phialophora cf. hyalina, and Morchella septimelata.</title>
        <authorList>
            <person name="Wingfield B.D."/>
            <person name="Bills G.F."/>
            <person name="Dong Y."/>
            <person name="Huang W."/>
            <person name="Nel W.J."/>
            <person name="Swalarsk-Parry B.S."/>
            <person name="Vaghefi N."/>
            <person name="Wilken P.M."/>
            <person name="An Z."/>
            <person name="de Beer Z.W."/>
            <person name="De Vos L."/>
            <person name="Chen L."/>
            <person name="Duong T.A."/>
            <person name="Gao Y."/>
            <person name="Hammerbacher A."/>
            <person name="Kikkert J.R."/>
            <person name="Li Y."/>
            <person name="Li H."/>
            <person name="Li K."/>
            <person name="Li Q."/>
            <person name="Liu X."/>
            <person name="Ma X."/>
            <person name="Naidoo K."/>
            <person name="Pethybridge S.J."/>
            <person name="Sun J."/>
            <person name="Steenkamp E.T."/>
            <person name="van der Nest M.A."/>
            <person name="van Wyk S."/>
            <person name="Wingfield M.J."/>
            <person name="Xiong C."/>
            <person name="Yue Q."/>
            <person name="Zhang X."/>
        </authorList>
    </citation>
    <scope>NUCLEOTIDE SEQUENCE [LARGE SCALE GENOMIC DNA]</scope>
    <source>
        <strain evidence="2 3">BP6252</strain>
    </source>
</reference>
<organism evidence="2 3">
    <name type="scientific">Coleophoma cylindrospora</name>
    <dbReference type="NCBI Taxonomy" id="1849047"/>
    <lineage>
        <taxon>Eukaryota</taxon>
        <taxon>Fungi</taxon>
        <taxon>Dikarya</taxon>
        <taxon>Ascomycota</taxon>
        <taxon>Pezizomycotina</taxon>
        <taxon>Leotiomycetes</taxon>
        <taxon>Helotiales</taxon>
        <taxon>Dermateaceae</taxon>
        <taxon>Coleophoma</taxon>
    </lineage>
</organism>
<comment type="caution">
    <text evidence="2">The sequence shown here is derived from an EMBL/GenBank/DDBJ whole genome shotgun (WGS) entry which is preliminary data.</text>
</comment>
<proteinExistence type="predicted"/>
<name>A0A3D8RU28_9HELO</name>
<feature type="region of interest" description="Disordered" evidence="1">
    <location>
        <begin position="145"/>
        <end position="164"/>
    </location>
</feature>
<evidence type="ECO:0000313" key="2">
    <source>
        <dbReference type="EMBL" id="RDW77559.1"/>
    </source>
</evidence>
<keyword evidence="3" id="KW-1185">Reference proteome</keyword>
<dbReference type="AlphaFoldDB" id="A0A3D8RU28"/>
<protein>
    <submittedName>
        <fullName evidence="2">Uncharacterized protein</fullName>
    </submittedName>
</protein>
<dbReference type="Proteomes" id="UP000256645">
    <property type="component" value="Unassembled WGS sequence"/>
</dbReference>
<dbReference type="EMBL" id="PDLM01000005">
    <property type="protein sequence ID" value="RDW77559.1"/>
    <property type="molecule type" value="Genomic_DNA"/>
</dbReference>